<dbReference type="GO" id="GO:0003676">
    <property type="term" value="F:nucleic acid binding"/>
    <property type="evidence" value="ECO:0007669"/>
    <property type="project" value="InterPro"/>
</dbReference>
<organism evidence="2 3">
    <name type="scientific">Centaurea solstitialis</name>
    <name type="common">yellow star-thistle</name>
    <dbReference type="NCBI Taxonomy" id="347529"/>
    <lineage>
        <taxon>Eukaryota</taxon>
        <taxon>Viridiplantae</taxon>
        <taxon>Streptophyta</taxon>
        <taxon>Embryophyta</taxon>
        <taxon>Tracheophyta</taxon>
        <taxon>Spermatophyta</taxon>
        <taxon>Magnoliopsida</taxon>
        <taxon>eudicotyledons</taxon>
        <taxon>Gunneridae</taxon>
        <taxon>Pentapetalae</taxon>
        <taxon>asterids</taxon>
        <taxon>campanulids</taxon>
        <taxon>Asterales</taxon>
        <taxon>Asteraceae</taxon>
        <taxon>Carduoideae</taxon>
        <taxon>Cardueae</taxon>
        <taxon>Centaureinae</taxon>
        <taxon>Centaurea</taxon>
    </lineage>
</organism>
<evidence type="ECO:0000256" key="1">
    <source>
        <dbReference type="SAM" id="MobiDB-lite"/>
    </source>
</evidence>
<evidence type="ECO:0000313" key="3">
    <source>
        <dbReference type="Proteomes" id="UP001172457"/>
    </source>
</evidence>
<accession>A0AA38W5F0</accession>
<feature type="compositionally biased region" description="Low complexity" evidence="1">
    <location>
        <begin position="330"/>
        <end position="340"/>
    </location>
</feature>
<name>A0AA38W5F0_9ASTR</name>
<dbReference type="InterPro" id="IPR012337">
    <property type="entry name" value="RNaseH-like_sf"/>
</dbReference>
<dbReference type="Proteomes" id="UP001172457">
    <property type="component" value="Chromosome 5"/>
</dbReference>
<keyword evidence="3" id="KW-1185">Reference proteome</keyword>
<reference evidence="2" key="1">
    <citation type="submission" date="2023-03" db="EMBL/GenBank/DDBJ databases">
        <title>Chromosome-scale reference genome and RAD-based genetic map of yellow starthistle (Centaurea solstitialis) reveal putative structural variation and QTLs associated with invader traits.</title>
        <authorList>
            <person name="Reatini B."/>
            <person name="Cang F.A."/>
            <person name="Jiang Q."/>
            <person name="Mckibben M.T.W."/>
            <person name="Barker M.S."/>
            <person name="Rieseberg L.H."/>
            <person name="Dlugosch K.M."/>
        </authorList>
    </citation>
    <scope>NUCLEOTIDE SEQUENCE</scope>
    <source>
        <strain evidence="2">CAN-66</strain>
        <tissue evidence="2">Leaf</tissue>
    </source>
</reference>
<gene>
    <name evidence="2" type="ORF">OSB04_019895</name>
</gene>
<protein>
    <recommendedName>
        <fullName evidence="4">Reverse transcriptase domain-containing protein</fullName>
    </recommendedName>
</protein>
<proteinExistence type="predicted"/>
<sequence>MKKDIATYVSKCLTCARIKAEHQKPSGLLQQPEIPEWKWEQISMDFMTKLPKTKKGHDSIWLIVDRLTKSAHFLPIRESFSIDRLAQLYVNEIVMRHGAALGTSVDLSTAYHPQTDGQTERTIQTLEDMLRKCLSEEEVILPLEEIQVDEQLRTTEEPIGILDRETKQLRRSRIPLVKVRWNSRHGPEFTWEREAFMKSKYPHLFTKDPCGSSKKAQVDEGKSGLRALSLVQTLNYSSKSYAKCDKRCFQAIGGQYVTLLAKHFGILTDGAIASMTVLGEMGLIDMDQLRGMGIAAVEHMIGRDQNVWIRDPRAVGIRSQARRAPRSTHETGGTSGTSAGEQPAEWTAYSGYQDLSNRLSEMSLSYGRHHQHMEYNTTEALHQANLQTAVMNQMASHFGIQPNTAYVTSPY</sequence>
<evidence type="ECO:0008006" key="4">
    <source>
        <dbReference type="Google" id="ProtNLM"/>
    </source>
</evidence>
<dbReference type="PANTHER" id="PTHR45835">
    <property type="entry name" value="YALI0A06105P"/>
    <property type="match status" value="1"/>
</dbReference>
<dbReference type="InterPro" id="IPR036397">
    <property type="entry name" value="RNaseH_sf"/>
</dbReference>
<dbReference type="Gene3D" id="3.30.420.10">
    <property type="entry name" value="Ribonuclease H-like superfamily/Ribonuclease H"/>
    <property type="match status" value="2"/>
</dbReference>
<evidence type="ECO:0000313" key="2">
    <source>
        <dbReference type="EMBL" id="KAJ9547352.1"/>
    </source>
</evidence>
<comment type="caution">
    <text evidence="2">The sequence shown here is derived from an EMBL/GenBank/DDBJ whole genome shotgun (WGS) entry which is preliminary data.</text>
</comment>
<feature type="region of interest" description="Disordered" evidence="1">
    <location>
        <begin position="318"/>
        <end position="343"/>
    </location>
</feature>
<dbReference type="AlphaFoldDB" id="A0AA38W5F0"/>
<dbReference type="PANTHER" id="PTHR45835:SF99">
    <property type="entry name" value="CHROMO DOMAIN-CONTAINING PROTEIN-RELATED"/>
    <property type="match status" value="1"/>
</dbReference>
<dbReference type="SUPFAM" id="SSF53098">
    <property type="entry name" value="Ribonuclease H-like"/>
    <property type="match status" value="1"/>
</dbReference>
<dbReference type="EMBL" id="JARYMX010000005">
    <property type="protein sequence ID" value="KAJ9547352.1"/>
    <property type="molecule type" value="Genomic_DNA"/>
</dbReference>